<comment type="subcellular location">
    <subcellularLocation>
        <location evidence="1">Cell membrane</location>
        <topology evidence="1">Multi-pass membrane protein</topology>
    </subcellularLocation>
</comment>
<keyword evidence="2" id="KW-1003">Cell membrane</keyword>
<dbReference type="PANTHER" id="PTHR24221:SF654">
    <property type="entry name" value="ATP-BINDING CASSETTE SUB-FAMILY B MEMBER 6"/>
    <property type="match status" value="1"/>
</dbReference>
<keyword evidence="4" id="KW-0547">Nucleotide-binding</keyword>
<dbReference type="CDD" id="cd07346">
    <property type="entry name" value="ABC_6TM_exporters"/>
    <property type="match status" value="1"/>
</dbReference>
<keyword evidence="5 11" id="KW-0067">ATP-binding</keyword>
<evidence type="ECO:0000313" key="12">
    <source>
        <dbReference type="Proteomes" id="UP001175604"/>
    </source>
</evidence>
<feature type="transmembrane region" description="Helical" evidence="8">
    <location>
        <begin position="228"/>
        <end position="247"/>
    </location>
</feature>
<accession>A0ABT7W2N0</accession>
<dbReference type="InterPro" id="IPR039421">
    <property type="entry name" value="Type_1_exporter"/>
</dbReference>
<dbReference type="InterPro" id="IPR003593">
    <property type="entry name" value="AAA+_ATPase"/>
</dbReference>
<dbReference type="InterPro" id="IPR003439">
    <property type="entry name" value="ABC_transporter-like_ATP-bd"/>
</dbReference>
<evidence type="ECO:0000256" key="3">
    <source>
        <dbReference type="ARBA" id="ARBA00022692"/>
    </source>
</evidence>
<dbReference type="InterPro" id="IPR011527">
    <property type="entry name" value="ABC1_TM_dom"/>
</dbReference>
<evidence type="ECO:0000256" key="1">
    <source>
        <dbReference type="ARBA" id="ARBA00004651"/>
    </source>
</evidence>
<evidence type="ECO:0000256" key="7">
    <source>
        <dbReference type="ARBA" id="ARBA00023136"/>
    </source>
</evidence>
<dbReference type="InterPro" id="IPR036640">
    <property type="entry name" value="ABC1_TM_sf"/>
</dbReference>
<keyword evidence="7 8" id="KW-0472">Membrane</keyword>
<feature type="transmembrane region" description="Helical" evidence="8">
    <location>
        <begin position="141"/>
        <end position="165"/>
    </location>
</feature>
<name>A0ABT7W2N0_9BORD</name>
<evidence type="ECO:0000259" key="9">
    <source>
        <dbReference type="PROSITE" id="PS50893"/>
    </source>
</evidence>
<dbReference type="SMART" id="SM00382">
    <property type="entry name" value="AAA"/>
    <property type="match status" value="1"/>
</dbReference>
<comment type="caution">
    <text evidence="11">The sequence shown here is derived from an EMBL/GenBank/DDBJ whole genome shotgun (WGS) entry which is preliminary data.</text>
</comment>
<keyword evidence="12" id="KW-1185">Reference proteome</keyword>
<organism evidence="11 12">
    <name type="scientific">Bordetella petrii</name>
    <dbReference type="NCBI Taxonomy" id="94624"/>
    <lineage>
        <taxon>Bacteria</taxon>
        <taxon>Pseudomonadati</taxon>
        <taxon>Pseudomonadota</taxon>
        <taxon>Betaproteobacteria</taxon>
        <taxon>Burkholderiales</taxon>
        <taxon>Alcaligenaceae</taxon>
        <taxon>Bordetella</taxon>
    </lineage>
</organism>
<evidence type="ECO:0000259" key="10">
    <source>
        <dbReference type="PROSITE" id="PS50929"/>
    </source>
</evidence>
<sequence>MVRLLANGAAQAAAMAGIAVATRYGFDSLHQPGARPQWVLLHAAAVAALGLALMGLRTIERTTAEQLGQDYLTATRLLLFDHLNSLSSRVLQRRTQGVMMVRFVADLNALNDWVGRGLARLAVATITIVSAVAVLAWLDPLIAACVAGVIAAALGLLAAAGGPLYRRVRDLRRARGRLAANLGEKLNAYSPVRVFGRTRGERSRLKKQSRRLAEAAVSQARLAALLRAVPDAVSTLLTALVLAAGLLQAQRAGWGTLLAAILVVNLLDSPLRDLGRIFVFWQNFRAARDVLGGFLRLPTLAAAGHLPPLAAGPGHLALENITVARAFRRASAEAPPGALVAVTGGGGAGKSTLLALAARMFDPDQGSVRLDGQALAEHDLTSIRQAVGMIAPDLPLLRGSIRRNLTYRARAASDAEIADALRLCGLQETIAALPRGLDTRIAERGADLPATLRQRLVIARAIMGNPRIILIDDADAMLDSVRNDALARVLRRRAATILLVTSDPHWLAAADLIWRLEAGAIHSLKQAKHLHASGNECAVLNR</sequence>
<feature type="domain" description="ABC transmembrane type-1" evidence="10">
    <location>
        <begin position="8"/>
        <end position="283"/>
    </location>
</feature>
<feature type="transmembrane region" description="Helical" evidence="8">
    <location>
        <begin position="117"/>
        <end position="135"/>
    </location>
</feature>
<dbReference type="InterPro" id="IPR027417">
    <property type="entry name" value="P-loop_NTPase"/>
</dbReference>
<dbReference type="SUPFAM" id="SSF90123">
    <property type="entry name" value="ABC transporter transmembrane region"/>
    <property type="match status" value="1"/>
</dbReference>
<reference evidence="11" key="1">
    <citation type="submission" date="2023-06" db="EMBL/GenBank/DDBJ databases">
        <title>full genome analysis of Phenantherene degrader P3.</title>
        <authorList>
            <person name="Akbar A."/>
            <person name="Rahmeh R."/>
            <person name="Kishk M."/>
        </authorList>
    </citation>
    <scope>NUCLEOTIDE SEQUENCE</scope>
    <source>
        <strain evidence="11">P3</strain>
    </source>
</reference>
<dbReference type="Pfam" id="PF00664">
    <property type="entry name" value="ABC_membrane"/>
    <property type="match status" value="1"/>
</dbReference>
<evidence type="ECO:0000256" key="8">
    <source>
        <dbReference type="SAM" id="Phobius"/>
    </source>
</evidence>
<feature type="transmembrane region" description="Helical" evidence="8">
    <location>
        <begin position="37"/>
        <end position="56"/>
    </location>
</feature>
<dbReference type="Pfam" id="PF00005">
    <property type="entry name" value="ABC_tran"/>
    <property type="match status" value="1"/>
</dbReference>
<dbReference type="EMBL" id="JAUDJE010000007">
    <property type="protein sequence ID" value="MDM9559446.1"/>
    <property type="molecule type" value="Genomic_DNA"/>
</dbReference>
<evidence type="ECO:0000256" key="4">
    <source>
        <dbReference type="ARBA" id="ARBA00022741"/>
    </source>
</evidence>
<feature type="domain" description="ABC transporter" evidence="9">
    <location>
        <begin position="295"/>
        <end position="542"/>
    </location>
</feature>
<evidence type="ECO:0000256" key="2">
    <source>
        <dbReference type="ARBA" id="ARBA00022475"/>
    </source>
</evidence>
<dbReference type="PROSITE" id="PS50893">
    <property type="entry name" value="ABC_TRANSPORTER_2"/>
    <property type="match status" value="1"/>
</dbReference>
<evidence type="ECO:0000256" key="5">
    <source>
        <dbReference type="ARBA" id="ARBA00022840"/>
    </source>
</evidence>
<dbReference type="PROSITE" id="PS50929">
    <property type="entry name" value="ABC_TM1F"/>
    <property type="match status" value="1"/>
</dbReference>
<dbReference type="PANTHER" id="PTHR24221">
    <property type="entry name" value="ATP-BINDING CASSETTE SUB-FAMILY B"/>
    <property type="match status" value="1"/>
</dbReference>
<keyword evidence="6 8" id="KW-1133">Transmembrane helix</keyword>
<proteinExistence type="predicted"/>
<dbReference type="GO" id="GO:0005524">
    <property type="term" value="F:ATP binding"/>
    <property type="evidence" value="ECO:0007669"/>
    <property type="project" value="UniProtKB-KW"/>
</dbReference>
<gene>
    <name evidence="11" type="ORF">QUC21_10425</name>
</gene>
<evidence type="ECO:0000313" key="11">
    <source>
        <dbReference type="EMBL" id="MDM9559446.1"/>
    </source>
</evidence>
<dbReference type="Proteomes" id="UP001175604">
    <property type="component" value="Unassembled WGS sequence"/>
</dbReference>
<protein>
    <submittedName>
        <fullName evidence="11">ABC transporter ATP-binding protein</fullName>
    </submittedName>
</protein>
<evidence type="ECO:0000256" key="6">
    <source>
        <dbReference type="ARBA" id="ARBA00022989"/>
    </source>
</evidence>
<dbReference type="SUPFAM" id="SSF52540">
    <property type="entry name" value="P-loop containing nucleoside triphosphate hydrolases"/>
    <property type="match status" value="1"/>
</dbReference>
<dbReference type="Gene3D" id="1.20.1560.10">
    <property type="entry name" value="ABC transporter type 1, transmembrane domain"/>
    <property type="match status" value="1"/>
</dbReference>
<dbReference type="Gene3D" id="3.40.50.300">
    <property type="entry name" value="P-loop containing nucleotide triphosphate hydrolases"/>
    <property type="match status" value="1"/>
</dbReference>
<keyword evidence="3 8" id="KW-0812">Transmembrane</keyword>
<dbReference type="RefSeq" id="WP_289785586.1">
    <property type="nucleotide sequence ID" value="NZ_JAUDJE010000007.1"/>
</dbReference>